<evidence type="ECO:0000256" key="3">
    <source>
        <dbReference type="ARBA" id="ARBA00022989"/>
    </source>
</evidence>
<keyword evidence="2 5" id="KW-0812">Transmembrane</keyword>
<gene>
    <name evidence="6" type="ORF">GCM10023143_04130</name>
</gene>
<dbReference type="PANTHER" id="PTHR12714">
    <property type="entry name" value="PROTEIN-S ISOPRENYLCYSTEINE O-METHYLTRANSFERASE"/>
    <property type="match status" value="1"/>
</dbReference>
<evidence type="ECO:0000256" key="2">
    <source>
        <dbReference type="ARBA" id="ARBA00022692"/>
    </source>
</evidence>
<comment type="subcellular location">
    <subcellularLocation>
        <location evidence="1">Membrane</location>
        <topology evidence="1">Multi-pass membrane protein</topology>
    </subcellularLocation>
</comment>
<feature type="transmembrane region" description="Helical" evidence="5">
    <location>
        <begin position="47"/>
        <end position="68"/>
    </location>
</feature>
<dbReference type="PANTHER" id="PTHR12714:SF9">
    <property type="entry name" value="PROTEIN-S-ISOPRENYLCYSTEINE O-METHYLTRANSFERASE"/>
    <property type="match status" value="1"/>
</dbReference>
<evidence type="ECO:0000256" key="5">
    <source>
        <dbReference type="SAM" id="Phobius"/>
    </source>
</evidence>
<evidence type="ECO:0000313" key="6">
    <source>
        <dbReference type="EMBL" id="GAA4301998.1"/>
    </source>
</evidence>
<evidence type="ECO:0000256" key="1">
    <source>
        <dbReference type="ARBA" id="ARBA00004141"/>
    </source>
</evidence>
<feature type="transmembrane region" description="Helical" evidence="5">
    <location>
        <begin position="6"/>
        <end position="26"/>
    </location>
</feature>
<comment type="caution">
    <text evidence="6">The sequence shown here is derived from an EMBL/GenBank/DDBJ whole genome shotgun (WGS) entry which is preliminary data.</text>
</comment>
<evidence type="ECO:0000313" key="7">
    <source>
        <dbReference type="Proteomes" id="UP001501207"/>
    </source>
</evidence>
<dbReference type="Gene3D" id="1.20.120.1630">
    <property type="match status" value="1"/>
</dbReference>
<organism evidence="6 7">
    <name type="scientific">Compostibacter hankyongensis</name>
    <dbReference type="NCBI Taxonomy" id="1007089"/>
    <lineage>
        <taxon>Bacteria</taxon>
        <taxon>Pseudomonadati</taxon>
        <taxon>Bacteroidota</taxon>
        <taxon>Chitinophagia</taxon>
        <taxon>Chitinophagales</taxon>
        <taxon>Chitinophagaceae</taxon>
        <taxon>Compostibacter</taxon>
    </lineage>
</organism>
<dbReference type="RefSeq" id="WP_344974541.1">
    <property type="nucleotide sequence ID" value="NZ_BAABFN010000001.1"/>
</dbReference>
<dbReference type="InterPro" id="IPR007269">
    <property type="entry name" value="ICMT_MeTrfase"/>
</dbReference>
<keyword evidence="3 5" id="KW-1133">Transmembrane helix</keyword>
<accession>A0ABP8FEN3</accession>
<dbReference type="EMBL" id="BAABFN010000001">
    <property type="protein sequence ID" value="GAA4301998.1"/>
    <property type="molecule type" value="Genomic_DNA"/>
</dbReference>
<keyword evidence="4 5" id="KW-0472">Membrane</keyword>
<dbReference type="Proteomes" id="UP001501207">
    <property type="component" value="Unassembled WGS sequence"/>
</dbReference>
<feature type="transmembrane region" description="Helical" evidence="5">
    <location>
        <begin position="80"/>
        <end position="99"/>
    </location>
</feature>
<keyword evidence="7" id="KW-1185">Reference proteome</keyword>
<sequence>MPVREQFYEISLLLIVGIFLWLRMYFKKKYYVPGHQKVIARSLPQAQLLLQVLLGLSMVLPPLLLVFTDWLDFAGFYLSAAYRLAGWVVAVISLLLLWWTHRSLHSNWSPSVEIREEHDLITAGPFRYVRHPMYTAFFFFYASFLPLSANLFAGLLPVTLFFVILYLRVPVEEKMLQQQFGERYVVYKAATRRFIPFLF</sequence>
<feature type="transmembrane region" description="Helical" evidence="5">
    <location>
        <begin position="137"/>
        <end position="167"/>
    </location>
</feature>
<dbReference type="Pfam" id="PF04140">
    <property type="entry name" value="ICMT"/>
    <property type="match status" value="1"/>
</dbReference>
<protein>
    <submittedName>
        <fullName evidence="6">Protein-S-isoprenylcysteine O-methyltransferase</fullName>
    </submittedName>
</protein>
<evidence type="ECO:0000256" key="4">
    <source>
        <dbReference type="ARBA" id="ARBA00023136"/>
    </source>
</evidence>
<name>A0ABP8FEN3_9BACT</name>
<proteinExistence type="predicted"/>
<reference evidence="7" key="1">
    <citation type="journal article" date="2019" name="Int. J. Syst. Evol. Microbiol.">
        <title>The Global Catalogue of Microorganisms (GCM) 10K type strain sequencing project: providing services to taxonomists for standard genome sequencing and annotation.</title>
        <authorList>
            <consortium name="The Broad Institute Genomics Platform"/>
            <consortium name="The Broad Institute Genome Sequencing Center for Infectious Disease"/>
            <person name="Wu L."/>
            <person name="Ma J."/>
        </authorList>
    </citation>
    <scope>NUCLEOTIDE SEQUENCE [LARGE SCALE GENOMIC DNA]</scope>
    <source>
        <strain evidence="7">JCM 17664</strain>
    </source>
</reference>